<dbReference type="InterPro" id="IPR006094">
    <property type="entry name" value="Oxid_FAD_bind_N"/>
</dbReference>
<evidence type="ECO:0000256" key="1">
    <source>
        <dbReference type="ARBA" id="ARBA00005466"/>
    </source>
</evidence>
<dbReference type="Gene3D" id="3.30.465.10">
    <property type="match status" value="1"/>
</dbReference>
<comment type="caution">
    <text evidence="7">The sequence shown here is derived from an EMBL/GenBank/DDBJ whole genome shotgun (WGS) entry which is preliminary data.</text>
</comment>
<dbReference type="InterPro" id="IPR016166">
    <property type="entry name" value="FAD-bd_PCMH"/>
</dbReference>
<dbReference type="Proteomes" id="UP001345013">
    <property type="component" value="Unassembled WGS sequence"/>
</dbReference>
<sequence>MHTLNVLALAVAVSAGLEPKDCGSEHPSGTVSASPNTSGVNGGDFVNYMPHNATSESCCKVLEVAGLGDRLLFPGQEAYNERVQSYWSEAAQLNSTCIIQPRDSKEVAKIVTTLAQANSTYPCKFAVRSGGHITWAGGSNIEDGVTVDLGYLNSTVYHAGNSTAAIGPGARWLSVYKTLDAQNIAVGGGRAGTVGVGGLLLGGGNSFYAGRKGMACDNVANFEVVLSSGDIIDVNNQTNSDLFSALKGGNNNFGIVTRFDLMAFEATKLWGGAVVYPNDTTPAQLKALKNFGDKIESDPYGSAIGIWQYTTQLGATIVLNAYDYTKAEVAPPAYDEFLAIPGNISSSMRLTNMSDLTEELEQPAGYRDSFITLTFKNDIRMFEKAIDMHNSYVEKIKSSAATGNWTLQDMFQPLPALFAKHSVEKGGNMLGLDRFNETLVLWQTYLAWHEPSQDALFQSFGNAFIAELREYAVSIGADNPFIYLDYAYKTQDPLASYGKKNYEHIKAMAEKYDPLGVFQTMVPGGFKISKAGQPIRE</sequence>
<dbReference type="Pfam" id="PF01565">
    <property type="entry name" value="FAD_binding_4"/>
    <property type="match status" value="1"/>
</dbReference>
<keyword evidence="4" id="KW-0560">Oxidoreductase</keyword>
<keyword evidence="8" id="KW-1185">Reference proteome</keyword>
<keyword evidence="5" id="KW-0732">Signal</keyword>
<reference evidence="7 8" key="1">
    <citation type="submission" date="2023-08" db="EMBL/GenBank/DDBJ databases">
        <title>Black Yeasts Isolated from many extreme environments.</title>
        <authorList>
            <person name="Coleine C."/>
            <person name="Stajich J.E."/>
            <person name="Selbmann L."/>
        </authorList>
    </citation>
    <scope>NUCLEOTIDE SEQUENCE [LARGE SCALE GENOMIC DNA]</scope>
    <source>
        <strain evidence="7 8">CCFEE 5885</strain>
    </source>
</reference>
<comment type="similarity">
    <text evidence="1">Belongs to the oxygen-dependent FAD-linked oxidoreductase family.</text>
</comment>
<dbReference type="PANTHER" id="PTHR42973">
    <property type="entry name" value="BINDING OXIDOREDUCTASE, PUTATIVE (AFU_ORTHOLOGUE AFUA_1G17690)-RELATED"/>
    <property type="match status" value="1"/>
</dbReference>
<feature type="signal peptide" evidence="5">
    <location>
        <begin position="1"/>
        <end position="16"/>
    </location>
</feature>
<dbReference type="SUPFAM" id="SSF56176">
    <property type="entry name" value="FAD-binding/transporter-associated domain-like"/>
    <property type="match status" value="1"/>
</dbReference>
<dbReference type="EMBL" id="JAVRRG010000247">
    <property type="protein sequence ID" value="KAK5075774.1"/>
    <property type="molecule type" value="Genomic_DNA"/>
</dbReference>
<name>A0ABR0JXA6_9EURO</name>
<dbReference type="InterPro" id="IPR036318">
    <property type="entry name" value="FAD-bd_PCMH-like_sf"/>
</dbReference>
<evidence type="ECO:0000256" key="2">
    <source>
        <dbReference type="ARBA" id="ARBA00022630"/>
    </source>
</evidence>
<accession>A0ABR0JXA6</accession>
<evidence type="ECO:0000256" key="4">
    <source>
        <dbReference type="ARBA" id="ARBA00023002"/>
    </source>
</evidence>
<gene>
    <name evidence="7" type="ORF">LTR24_009891</name>
</gene>
<protein>
    <recommendedName>
        <fullName evidence="6">FAD-binding PCMH-type domain-containing protein</fullName>
    </recommendedName>
</protein>
<evidence type="ECO:0000256" key="5">
    <source>
        <dbReference type="SAM" id="SignalP"/>
    </source>
</evidence>
<keyword evidence="3" id="KW-0274">FAD</keyword>
<evidence type="ECO:0000313" key="7">
    <source>
        <dbReference type="EMBL" id="KAK5075774.1"/>
    </source>
</evidence>
<evidence type="ECO:0000259" key="6">
    <source>
        <dbReference type="PROSITE" id="PS51387"/>
    </source>
</evidence>
<dbReference type="InterPro" id="IPR050416">
    <property type="entry name" value="FAD-linked_Oxidoreductase"/>
</dbReference>
<evidence type="ECO:0000256" key="3">
    <source>
        <dbReference type="ARBA" id="ARBA00022827"/>
    </source>
</evidence>
<feature type="domain" description="FAD-binding PCMH-type" evidence="6">
    <location>
        <begin position="91"/>
        <end position="266"/>
    </location>
</feature>
<feature type="chain" id="PRO_5045043228" description="FAD-binding PCMH-type domain-containing protein" evidence="5">
    <location>
        <begin position="17"/>
        <end position="537"/>
    </location>
</feature>
<proteinExistence type="inferred from homology"/>
<dbReference type="PANTHER" id="PTHR42973:SF53">
    <property type="entry name" value="FAD-BINDING PCMH-TYPE DOMAIN-CONTAINING PROTEIN-RELATED"/>
    <property type="match status" value="1"/>
</dbReference>
<keyword evidence="2" id="KW-0285">Flavoprotein</keyword>
<dbReference type="InterPro" id="IPR016169">
    <property type="entry name" value="FAD-bd_PCMH_sub2"/>
</dbReference>
<organism evidence="7 8">
    <name type="scientific">Lithohypha guttulata</name>
    <dbReference type="NCBI Taxonomy" id="1690604"/>
    <lineage>
        <taxon>Eukaryota</taxon>
        <taxon>Fungi</taxon>
        <taxon>Dikarya</taxon>
        <taxon>Ascomycota</taxon>
        <taxon>Pezizomycotina</taxon>
        <taxon>Eurotiomycetes</taxon>
        <taxon>Chaetothyriomycetidae</taxon>
        <taxon>Chaetothyriales</taxon>
        <taxon>Trichomeriaceae</taxon>
        <taxon>Lithohypha</taxon>
    </lineage>
</organism>
<evidence type="ECO:0000313" key="8">
    <source>
        <dbReference type="Proteomes" id="UP001345013"/>
    </source>
</evidence>
<dbReference type="PROSITE" id="PS51387">
    <property type="entry name" value="FAD_PCMH"/>
    <property type="match status" value="1"/>
</dbReference>